<dbReference type="EMBL" id="JAAKFY010000007">
    <property type="protein sequence ID" value="KAF3855009.1"/>
    <property type="molecule type" value="Genomic_DNA"/>
</dbReference>
<reference evidence="2 3" key="1">
    <citation type="submission" date="2020-03" db="EMBL/GenBank/DDBJ databases">
        <title>Dissostichus mawsoni Genome sequencing and assembly.</title>
        <authorList>
            <person name="Park H."/>
        </authorList>
    </citation>
    <scope>NUCLEOTIDE SEQUENCE [LARGE SCALE GENOMIC DNA]</scope>
    <source>
        <strain evidence="2">DM0001</strain>
        <tissue evidence="2">Muscle</tissue>
    </source>
</reference>
<gene>
    <name evidence="2" type="ORF">F7725_023064</name>
</gene>
<feature type="compositionally biased region" description="Polar residues" evidence="1">
    <location>
        <begin position="123"/>
        <end position="135"/>
    </location>
</feature>
<feature type="region of interest" description="Disordered" evidence="1">
    <location>
        <begin position="167"/>
        <end position="190"/>
    </location>
</feature>
<evidence type="ECO:0000313" key="2">
    <source>
        <dbReference type="EMBL" id="KAF3855009.1"/>
    </source>
</evidence>
<evidence type="ECO:0000313" key="3">
    <source>
        <dbReference type="Proteomes" id="UP000518266"/>
    </source>
</evidence>
<name>A0A7J5Z1T6_DISMA</name>
<dbReference type="AlphaFoldDB" id="A0A7J5Z1T6"/>
<organism evidence="2 3">
    <name type="scientific">Dissostichus mawsoni</name>
    <name type="common">Antarctic cod</name>
    <dbReference type="NCBI Taxonomy" id="36200"/>
    <lineage>
        <taxon>Eukaryota</taxon>
        <taxon>Metazoa</taxon>
        <taxon>Chordata</taxon>
        <taxon>Craniata</taxon>
        <taxon>Vertebrata</taxon>
        <taxon>Euteleostomi</taxon>
        <taxon>Actinopterygii</taxon>
        <taxon>Neopterygii</taxon>
        <taxon>Teleostei</taxon>
        <taxon>Neoteleostei</taxon>
        <taxon>Acanthomorphata</taxon>
        <taxon>Eupercaria</taxon>
        <taxon>Perciformes</taxon>
        <taxon>Notothenioidei</taxon>
        <taxon>Nototheniidae</taxon>
        <taxon>Dissostichus</taxon>
    </lineage>
</organism>
<evidence type="ECO:0000256" key="1">
    <source>
        <dbReference type="SAM" id="MobiDB-lite"/>
    </source>
</evidence>
<keyword evidence="3" id="KW-1185">Reference proteome</keyword>
<protein>
    <submittedName>
        <fullName evidence="2">Uncharacterized protein</fullName>
    </submittedName>
</protein>
<proteinExistence type="predicted"/>
<feature type="region of interest" description="Disordered" evidence="1">
    <location>
        <begin position="98"/>
        <end position="135"/>
    </location>
</feature>
<comment type="caution">
    <text evidence="2">The sequence shown here is derived from an EMBL/GenBank/DDBJ whole genome shotgun (WGS) entry which is preliminary data.</text>
</comment>
<accession>A0A7J5Z1T6</accession>
<dbReference type="Proteomes" id="UP000518266">
    <property type="component" value="Unassembled WGS sequence"/>
</dbReference>
<sequence>MLSMAHCALSRLGVARPEEMVCSDSLSGISSSKVQRCPLHQHPAVCAGSATLQHLPLRARRPLPSSAGVAVWSGESWITEAALIQTISMSSTVDATSWPDGRRLTAGTPDLHSGGPQEGIGAPSTSRSLQSPLSTGHESAVTLNCMTQPLSGIISCVTAYTSLPSALPHTITPSGELQKRCTEQSSENNQ</sequence>